<dbReference type="InterPro" id="IPR033379">
    <property type="entry name" value="Acid_Pase_AS"/>
</dbReference>
<keyword evidence="5" id="KW-0378">Hydrolase</keyword>
<feature type="signal peptide" evidence="9">
    <location>
        <begin position="1"/>
        <end position="27"/>
    </location>
</feature>
<dbReference type="InterPro" id="IPR000560">
    <property type="entry name" value="His_Pase_clade-2"/>
</dbReference>
<comment type="caution">
    <text evidence="10">The sequence shown here is derived from an EMBL/GenBank/DDBJ whole genome shotgun (WGS) entry which is preliminary data.</text>
</comment>
<comment type="catalytic activity">
    <reaction evidence="1">
        <text>a phosphate monoester + H2O = an alcohol + phosphate</text>
        <dbReference type="Rhea" id="RHEA:15017"/>
        <dbReference type="ChEBI" id="CHEBI:15377"/>
        <dbReference type="ChEBI" id="CHEBI:30879"/>
        <dbReference type="ChEBI" id="CHEBI:43474"/>
        <dbReference type="ChEBI" id="CHEBI:67140"/>
        <dbReference type="EC" id="3.1.3.2"/>
    </reaction>
</comment>
<feature type="transmembrane region" description="Helical" evidence="8">
    <location>
        <begin position="386"/>
        <end position="408"/>
    </location>
</feature>
<evidence type="ECO:0000256" key="5">
    <source>
        <dbReference type="ARBA" id="ARBA00022801"/>
    </source>
</evidence>
<dbReference type="Pfam" id="PF00328">
    <property type="entry name" value="His_Phos_2"/>
    <property type="match status" value="1"/>
</dbReference>
<dbReference type="CDD" id="cd07061">
    <property type="entry name" value="HP_HAP_like"/>
    <property type="match status" value="1"/>
</dbReference>
<evidence type="ECO:0000256" key="4">
    <source>
        <dbReference type="ARBA" id="ARBA00022729"/>
    </source>
</evidence>
<organism evidence="10 11">
    <name type="scientific">Porites evermanni</name>
    <dbReference type="NCBI Taxonomy" id="104178"/>
    <lineage>
        <taxon>Eukaryota</taxon>
        <taxon>Metazoa</taxon>
        <taxon>Cnidaria</taxon>
        <taxon>Anthozoa</taxon>
        <taxon>Hexacorallia</taxon>
        <taxon>Scleractinia</taxon>
        <taxon>Fungiina</taxon>
        <taxon>Poritidae</taxon>
        <taxon>Porites</taxon>
    </lineage>
</organism>
<evidence type="ECO:0000256" key="8">
    <source>
        <dbReference type="SAM" id="Phobius"/>
    </source>
</evidence>
<keyword evidence="6" id="KW-1015">Disulfide bond</keyword>
<dbReference type="InterPro" id="IPR050645">
    <property type="entry name" value="Histidine_acid_phosphatase"/>
</dbReference>
<keyword evidence="7" id="KW-0325">Glycoprotein</keyword>
<keyword evidence="8" id="KW-0812">Transmembrane</keyword>
<protein>
    <recommendedName>
        <fullName evidence="3">acid phosphatase</fullName>
        <ecNumber evidence="3">3.1.3.2</ecNumber>
    </recommendedName>
</protein>
<keyword evidence="4 9" id="KW-0732">Signal</keyword>
<evidence type="ECO:0000313" key="11">
    <source>
        <dbReference type="Proteomes" id="UP001159427"/>
    </source>
</evidence>
<name>A0ABN8LVJ1_9CNID</name>
<gene>
    <name evidence="10" type="ORF">PEVE_00010055</name>
</gene>
<dbReference type="PANTHER" id="PTHR11567">
    <property type="entry name" value="ACID PHOSPHATASE-RELATED"/>
    <property type="match status" value="1"/>
</dbReference>
<dbReference type="EMBL" id="CALNXI010000170">
    <property type="protein sequence ID" value="CAH3021131.1"/>
    <property type="molecule type" value="Genomic_DNA"/>
</dbReference>
<evidence type="ECO:0000256" key="6">
    <source>
        <dbReference type="ARBA" id="ARBA00023157"/>
    </source>
</evidence>
<dbReference type="PANTHER" id="PTHR11567:SF211">
    <property type="entry name" value="PROSTATIC ACID PHOSPHATASE"/>
    <property type="match status" value="1"/>
</dbReference>
<dbReference type="EC" id="3.1.3.2" evidence="3"/>
<reference evidence="10 11" key="1">
    <citation type="submission" date="2022-05" db="EMBL/GenBank/DDBJ databases">
        <authorList>
            <consortium name="Genoscope - CEA"/>
            <person name="William W."/>
        </authorList>
    </citation>
    <scope>NUCLEOTIDE SEQUENCE [LARGE SCALE GENOMIC DNA]</scope>
</reference>
<evidence type="ECO:0000256" key="7">
    <source>
        <dbReference type="ARBA" id="ARBA00023180"/>
    </source>
</evidence>
<feature type="chain" id="PRO_5045076021" description="acid phosphatase" evidence="9">
    <location>
        <begin position="28"/>
        <end position="442"/>
    </location>
</feature>
<sequence>MAGGSGRFFHLAFCLLWLLQIHTPSYGAQKLRMVNVVYRHGDRSPYTFFPTDEHKNFWPQGLGQLTQIGMRQEYKLGQLLRDLYVDKYKLLNSSYLLKEIYVRSTDVDRCIMSAQTQLNGLYPPYGGQIWRENLDWQPIGVHVVPKSEDYLLRPFNYNCPRLNEIIEKSRQDPEYQNMAKKSKELLSYISLHANKTYTLANGYQVYDTLFCEDSHNLTIPSWATNGTTWEAMRNMSNFQMKWLFDSPEKAKLTGGSLVGAIVENMKNHIEPTCKKLHIYSAHDTTVAALLSALNLYDGISPAYSSAVMVELYSDENDDKKDMTVRILYRFGQSTDPRVLRLSNCTEYCPLHQFIKTTAGVIPGDLNKACGVKQDKLCVKTIVYKSFLAGFIAVTAILSLLLLVLFIRCCRRKCCRRKKNLTFYNDLLKDARLLDKPDYDSDS</sequence>
<keyword evidence="8" id="KW-0472">Membrane</keyword>
<dbReference type="InterPro" id="IPR029033">
    <property type="entry name" value="His_PPase_superfam"/>
</dbReference>
<evidence type="ECO:0000313" key="10">
    <source>
        <dbReference type="EMBL" id="CAH3021131.1"/>
    </source>
</evidence>
<dbReference type="PROSITE" id="PS00616">
    <property type="entry name" value="HIS_ACID_PHOSPHAT_1"/>
    <property type="match status" value="1"/>
</dbReference>
<evidence type="ECO:0000256" key="1">
    <source>
        <dbReference type="ARBA" id="ARBA00000032"/>
    </source>
</evidence>
<keyword evidence="11" id="KW-1185">Reference proteome</keyword>
<comment type="similarity">
    <text evidence="2">Belongs to the histidine acid phosphatase family.</text>
</comment>
<dbReference type="PROSITE" id="PS00778">
    <property type="entry name" value="HIS_ACID_PHOSPHAT_2"/>
    <property type="match status" value="1"/>
</dbReference>
<proteinExistence type="inferred from homology"/>
<evidence type="ECO:0000256" key="2">
    <source>
        <dbReference type="ARBA" id="ARBA00005375"/>
    </source>
</evidence>
<dbReference type="Gene3D" id="3.40.50.1240">
    <property type="entry name" value="Phosphoglycerate mutase-like"/>
    <property type="match status" value="1"/>
</dbReference>
<evidence type="ECO:0000256" key="3">
    <source>
        <dbReference type="ARBA" id="ARBA00012646"/>
    </source>
</evidence>
<keyword evidence="8" id="KW-1133">Transmembrane helix</keyword>
<evidence type="ECO:0000256" key="9">
    <source>
        <dbReference type="SAM" id="SignalP"/>
    </source>
</evidence>
<dbReference type="Proteomes" id="UP001159427">
    <property type="component" value="Unassembled WGS sequence"/>
</dbReference>
<accession>A0ABN8LVJ1</accession>
<dbReference type="SUPFAM" id="SSF53254">
    <property type="entry name" value="Phosphoglycerate mutase-like"/>
    <property type="match status" value="1"/>
</dbReference>